<evidence type="ECO:0000313" key="17">
    <source>
        <dbReference type="Proteomes" id="UP000661649"/>
    </source>
</evidence>
<keyword evidence="17" id="KW-1185">Reference proteome</keyword>
<dbReference type="RefSeq" id="WP_117457797.1">
    <property type="nucleotide sequence ID" value="NZ_JACRTP010000009.1"/>
</dbReference>
<dbReference type="EMBL" id="JACRTP010000009">
    <property type="protein sequence ID" value="MBC8629839.1"/>
    <property type="molecule type" value="Genomic_DNA"/>
</dbReference>
<dbReference type="PANTHER" id="PTHR30560:SF3">
    <property type="entry name" value="TRIGGER FACTOR-LIKE PROTEIN TIG, CHLOROPLASTIC"/>
    <property type="match status" value="1"/>
</dbReference>
<dbReference type="InterPro" id="IPR036611">
    <property type="entry name" value="Trigger_fac_ribosome-bd_sf"/>
</dbReference>
<dbReference type="HAMAP" id="MF_00303">
    <property type="entry name" value="Trigger_factor_Tig"/>
    <property type="match status" value="1"/>
</dbReference>
<dbReference type="Pfam" id="PF05698">
    <property type="entry name" value="Trigger_C"/>
    <property type="match status" value="1"/>
</dbReference>
<dbReference type="InterPro" id="IPR027304">
    <property type="entry name" value="Trigger_fact/SurA_dom_sf"/>
</dbReference>
<evidence type="ECO:0000256" key="4">
    <source>
        <dbReference type="ARBA" id="ARBA00016902"/>
    </source>
</evidence>
<keyword evidence="7 12" id="KW-0143">Chaperone</keyword>
<evidence type="ECO:0000256" key="6">
    <source>
        <dbReference type="ARBA" id="ARBA00023110"/>
    </source>
</evidence>
<dbReference type="SUPFAM" id="SSF54534">
    <property type="entry name" value="FKBP-like"/>
    <property type="match status" value="1"/>
</dbReference>
<comment type="catalytic activity">
    <reaction evidence="1 12 13">
        <text>[protein]-peptidylproline (omega=180) = [protein]-peptidylproline (omega=0)</text>
        <dbReference type="Rhea" id="RHEA:16237"/>
        <dbReference type="Rhea" id="RHEA-COMP:10747"/>
        <dbReference type="Rhea" id="RHEA-COMP:10748"/>
        <dbReference type="ChEBI" id="CHEBI:83833"/>
        <dbReference type="ChEBI" id="CHEBI:83834"/>
        <dbReference type="EC" id="5.2.1.8"/>
    </reaction>
</comment>
<dbReference type="EC" id="5.2.1.8" evidence="3 12"/>
<dbReference type="SUPFAM" id="SSF109998">
    <property type="entry name" value="Triger factor/SurA peptide-binding domain-like"/>
    <property type="match status" value="1"/>
</dbReference>
<dbReference type="Gene3D" id="1.10.3120.10">
    <property type="entry name" value="Trigger factor, C-terminal domain"/>
    <property type="match status" value="1"/>
</dbReference>
<comment type="function">
    <text evidence="10 12">Involved in protein export. Acts as a chaperone by maintaining the newly synthesized protein in an open conformation. Functions as a peptidyl-prolyl cis-trans isomerase.</text>
</comment>
<dbReference type="PIRSF" id="PIRSF003095">
    <property type="entry name" value="Trigger_factor"/>
    <property type="match status" value="1"/>
</dbReference>
<comment type="similarity">
    <text evidence="2 12 14">Belongs to the FKBP-type PPIase family. Tig subfamily.</text>
</comment>
<evidence type="ECO:0000256" key="2">
    <source>
        <dbReference type="ARBA" id="ARBA00005464"/>
    </source>
</evidence>
<feature type="domain" description="PPIase FKBP-type" evidence="15">
    <location>
        <begin position="163"/>
        <end position="248"/>
    </location>
</feature>
<dbReference type="Gene3D" id="3.30.70.1050">
    <property type="entry name" value="Trigger factor ribosome-binding domain"/>
    <property type="match status" value="1"/>
</dbReference>
<dbReference type="NCBIfam" id="TIGR00115">
    <property type="entry name" value="tig"/>
    <property type="match status" value="1"/>
</dbReference>
<keyword evidence="12" id="KW-0963">Cytoplasm</keyword>
<comment type="caution">
    <text evidence="16">The sequence shown here is derived from an EMBL/GenBank/DDBJ whole genome shotgun (WGS) entry which is preliminary data.</text>
</comment>
<dbReference type="Pfam" id="PF00254">
    <property type="entry name" value="FKBP_C"/>
    <property type="match status" value="1"/>
</dbReference>
<evidence type="ECO:0000256" key="7">
    <source>
        <dbReference type="ARBA" id="ARBA00023186"/>
    </source>
</evidence>
<evidence type="ECO:0000256" key="10">
    <source>
        <dbReference type="ARBA" id="ARBA00024849"/>
    </source>
</evidence>
<keyword evidence="5 12" id="KW-0132">Cell division</keyword>
<dbReference type="Pfam" id="PF05697">
    <property type="entry name" value="Trigger_N"/>
    <property type="match status" value="1"/>
</dbReference>
<accession>A0ABR7PEI4</accession>
<dbReference type="InterPro" id="IPR037041">
    <property type="entry name" value="Trigger_fac_C_sf"/>
</dbReference>
<evidence type="ECO:0000256" key="9">
    <source>
        <dbReference type="ARBA" id="ARBA00023306"/>
    </source>
</evidence>
<keyword evidence="8 12" id="KW-0413">Isomerase</keyword>
<dbReference type="InterPro" id="IPR005215">
    <property type="entry name" value="Trig_fac"/>
</dbReference>
<dbReference type="SUPFAM" id="SSF102735">
    <property type="entry name" value="Trigger factor ribosome-binding domain"/>
    <property type="match status" value="1"/>
</dbReference>
<dbReference type="InterPro" id="IPR001179">
    <property type="entry name" value="PPIase_FKBP_dom"/>
</dbReference>
<dbReference type="InterPro" id="IPR008881">
    <property type="entry name" value="Trigger_fac_ribosome-bd_bac"/>
</dbReference>
<comment type="subcellular location">
    <subcellularLocation>
        <location evidence="12">Cytoplasm</location>
    </subcellularLocation>
    <text evidence="12">About half TF is bound to the ribosome near the polypeptide exit tunnel while the other half is free in the cytoplasm.</text>
</comment>
<name>A0ABR7PEI4_9FIRM</name>
<evidence type="ECO:0000256" key="14">
    <source>
        <dbReference type="RuleBase" id="RU003914"/>
    </source>
</evidence>
<evidence type="ECO:0000259" key="15">
    <source>
        <dbReference type="PROSITE" id="PS50059"/>
    </source>
</evidence>
<evidence type="ECO:0000256" key="3">
    <source>
        <dbReference type="ARBA" id="ARBA00013194"/>
    </source>
</evidence>
<evidence type="ECO:0000313" key="16">
    <source>
        <dbReference type="EMBL" id="MBC8629839.1"/>
    </source>
</evidence>
<keyword evidence="6 12" id="KW-0697">Rotamase</keyword>
<reference evidence="16 17" key="1">
    <citation type="submission" date="2020-08" db="EMBL/GenBank/DDBJ databases">
        <title>Genome public.</title>
        <authorList>
            <person name="Liu C."/>
            <person name="Sun Q."/>
        </authorList>
    </citation>
    <scope>NUCLEOTIDE SEQUENCE [LARGE SCALE GENOMIC DNA]</scope>
    <source>
        <strain evidence="16 17">3_YM_SP_D4_24.mj</strain>
    </source>
</reference>
<evidence type="ECO:0000256" key="5">
    <source>
        <dbReference type="ARBA" id="ARBA00022618"/>
    </source>
</evidence>
<evidence type="ECO:0000256" key="11">
    <source>
        <dbReference type="ARBA" id="ARBA00029986"/>
    </source>
</evidence>
<dbReference type="InterPro" id="IPR046357">
    <property type="entry name" value="PPIase_dom_sf"/>
</dbReference>
<keyword evidence="9 12" id="KW-0131">Cell cycle</keyword>
<dbReference type="PANTHER" id="PTHR30560">
    <property type="entry name" value="TRIGGER FACTOR CHAPERONE AND PEPTIDYL-PROLYL CIS/TRANS ISOMERASE"/>
    <property type="match status" value="1"/>
</dbReference>
<proteinExistence type="inferred from homology"/>
<evidence type="ECO:0000256" key="12">
    <source>
        <dbReference type="HAMAP-Rule" id="MF_00303"/>
    </source>
</evidence>
<sequence length="436" mass="48878">MSVQVEKLEKNMAKLTVEVSAEDFEKAVNTVYNRNKKSINIPGFRKGKAPRVMIEKMYGVGVFFEDAANLLINTEYPKAAQESELDIVSRPTIDIVQIEKGKSFIFTAEVAVKPEVTLGEYKGVEVEVSAADVTEEEVAAELKKEQEKNSRTIDVDDRAVADGDMVTLDFEGFVDGVAFEGGKGTDYPLTIGSNSFIPGFEEQLVGAVIGEEKEVNVTFPEDYHAEDLKGKAAVFKCTVKAIKVKELPELDDEFAKDVSEFETFAEYKADIEKNLKERKEAAVKREKEDKVVDKVIENAQMDIPEAMVQLQIEELLNNFISRLQQQGLSIDQYYQFTGSDRAAMEEQLRPQAMKTIQTRLVLEKVAEVEDIQISDEKVNEEIAKMAEAYKMTAEKLNELMGDYEKEQMKKDLAVQEAVTLLADAAKVTEVVENKEA</sequence>
<evidence type="ECO:0000256" key="1">
    <source>
        <dbReference type="ARBA" id="ARBA00000971"/>
    </source>
</evidence>
<dbReference type="InterPro" id="IPR008880">
    <property type="entry name" value="Trigger_fac_C"/>
</dbReference>
<gene>
    <name evidence="12" type="primary">tig</name>
    <name evidence="16" type="ORF">H8712_14730</name>
</gene>
<dbReference type="PROSITE" id="PS50059">
    <property type="entry name" value="FKBP_PPIASE"/>
    <property type="match status" value="1"/>
</dbReference>
<protein>
    <recommendedName>
        <fullName evidence="4 12">Trigger factor</fullName>
        <shortName evidence="12">TF</shortName>
        <ecNumber evidence="3 12">5.2.1.8</ecNumber>
    </recommendedName>
    <alternativeName>
        <fullName evidence="11 12">PPIase</fullName>
    </alternativeName>
</protein>
<evidence type="ECO:0000256" key="8">
    <source>
        <dbReference type="ARBA" id="ARBA00023235"/>
    </source>
</evidence>
<evidence type="ECO:0000256" key="13">
    <source>
        <dbReference type="PROSITE-ProRule" id="PRU00277"/>
    </source>
</evidence>
<dbReference type="Proteomes" id="UP000661649">
    <property type="component" value="Unassembled WGS sequence"/>
</dbReference>
<dbReference type="Gene3D" id="3.10.50.40">
    <property type="match status" value="1"/>
</dbReference>
<comment type="domain">
    <text evidence="12">Consists of 3 domains; the N-terminus binds the ribosome, the middle domain has PPIase activity, while the C-terminus has intrinsic chaperone activity on its own.</text>
</comment>
<organism evidence="16 17">
    <name type="scientific">Blautia stercoris</name>
    <dbReference type="NCBI Taxonomy" id="871664"/>
    <lineage>
        <taxon>Bacteria</taxon>
        <taxon>Bacillati</taxon>
        <taxon>Bacillota</taxon>
        <taxon>Clostridia</taxon>
        <taxon>Lachnospirales</taxon>
        <taxon>Lachnospiraceae</taxon>
        <taxon>Blautia</taxon>
    </lineage>
</organism>
<dbReference type="GO" id="GO:0003755">
    <property type="term" value="F:peptidyl-prolyl cis-trans isomerase activity"/>
    <property type="evidence" value="ECO:0007669"/>
    <property type="project" value="UniProtKB-EC"/>
</dbReference>